<keyword evidence="5" id="KW-0378">Hydrolase</keyword>
<dbReference type="GO" id="GO:0003690">
    <property type="term" value="F:double-stranded DNA binding"/>
    <property type="evidence" value="ECO:0007669"/>
    <property type="project" value="TreeGrafter"/>
</dbReference>
<feature type="region of interest" description="Disordered" evidence="12">
    <location>
        <begin position="444"/>
        <end position="480"/>
    </location>
</feature>
<evidence type="ECO:0000256" key="7">
    <source>
        <dbReference type="ARBA" id="ARBA00023204"/>
    </source>
</evidence>
<dbReference type="GO" id="GO:0004527">
    <property type="term" value="F:exonuclease activity"/>
    <property type="evidence" value="ECO:0007669"/>
    <property type="project" value="UniProtKB-KW"/>
</dbReference>
<keyword evidence="7" id="KW-0234">DNA repair</keyword>
<reference evidence="13" key="1">
    <citation type="journal article" date="2020" name="Stud. Mycol.">
        <title>101 Dothideomycetes genomes: a test case for predicting lifestyles and emergence of pathogens.</title>
        <authorList>
            <person name="Haridas S."/>
            <person name="Albert R."/>
            <person name="Binder M."/>
            <person name="Bloem J."/>
            <person name="Labutti K."/>
            <person name="Salamov A."/>
            <person name="Andreopoulos B."/>
            <person name="Baker S."/>
            <person name="Barry K."/>
            <person name="Bills G."/>
            <person name="Bluhm B."/>
            <person name="Cannon C."/>
            <person name="Castanera R."/>
            <person name="Culley D."/>
            <person name="Daum C."/>
            <person name="Ezra D."/>
            <person name="Gonzalez J."/>
            <person name="Henrissat B."/>
            <person name="Kuo A."/>
            <person name="Liang C."/>
            <person name="Lipzen A."/>
            <person name="Lutzoni F."/>
            <person name="Magnuson J."/>
            <person name="Mondo S."/>
            <person name="Nolan M."/>
            <person name="Ohm R."/>
            <person name="Pangilinan J."/>
            <person name="Park H.-J."/>
            <person name="Ramirez L."/>
            <person name="Alfaro M."/>
            <person name="Sun H."/>
            <person name="Tritt A."/>
            <person name="Yoshinaga Y."/>
            <person name="Zwiers L.-H."/>
            <person name="Turgeon B."/>
            <person name="Goodwin S."/>
            <person name="Spatafora J."/>
            <person name="Crous P."/>
            <person name="Grigoriev I."/>
        </authorList>
    </citation>
    <scope>NUCLEOTIDE SEQUENCE</scope>
    <source>
        <strain evidence="13">ATCC 74209</strain>
    </source>
</reference>
<dbReference type="Pfam" id="PF06087">
    <property type="entry name" value="Tyr-DNA_phospho"/>
    <property type="match status" value="1"/>
</dbReference>
<keyword evidence="14" id="KW-1185">Reference proteome</keyword>
<organism evidence="13 14">
    <name type="scientific">Delitschia confertaspora ATCC 74209</name>
    <dbReference type="NCBI Taxonomy" id="1513339"/>
    <lineage>
        <taxon>Eukaryota</taxon>
        <taxon>Fungi</taxon>
        <taxon>Dikarya</taxon>
        <taxon>Ascomycota</taxon>
        <taxon>Pezizomycotina</taxon>
        <taxon>Dothideomycetes</taxon>
        <taxon>Pleosporomycetidae</taxon>
        <taxon>Pleosporales</taxon>
        <taxon>Delitschiaceae</taxon>
        <taxon>Delitschia</taxon>
    </lineage>
</organism>
<dbReference type="Proteomes" id="UP000799536">
    <property type="component" value="Unassembled WGS sequence"/>
</dbReference>
<evidence type="ECO:0000256" key="11">
    <source>
        <dbReference type="PIRSR" id="PIRSR610347-3"/>
    </source>
</evidence>
<dbReference type="CDD" id="cd09123">
    <property type="entry name" value="PLDc_Tdp1_2"/>
    <property type="match status" value="1"/>
</dbReference>
<evidence type="ECO:0000256" key="8">
    <source>
        <dbReference type="ARBA" id="ARBA00023242"/>
    </source>
</evidence>
<dbReference type="SUPFAM" id="SSF56024">
    <property type="entry name" value="Phospholipase D/nuclease"/>
    <property type="match status" value="2"/>
</dbReference>
<comment type="subcellular location">
    <subcellularLocation>
        <location evidence="1">Nucleus</location>
    </subcellularLocation>
</comment>
<name>A0A9P4JLW8_9PLEO</name>
<dbReference type="EMBL" id="ML994090">
    <property type="protein sequence ID" value="KAF2199197.1"/>
    <property type="molecule type" value="Genomic_DNA"/>
</dbReference>
<dbReference type="Gene3D" id="3.30.870.10">
    <property type="entry name" value="Endonuclease Chain A"/>
    <property type="match status" value="2"/>
</dbReference>
<dbReference type="FunFam" id="3.30.870.10:FF:000038">
    <property type="entry name" value="Probable tyrosyl-DNA phosphodiesterase"/>
    <property type="match status" value="1"/>
</dbReference>
<evidence type="ECO:0000256" key="9">
    <source>
        <dbReference type="PIRSR" id="PIRSR610347-1"/>
    </source>
</evidence>
<feature type="site" description="Interaction with DNA" evidence="11">
    <location>
        <position position="403"/>
    </location>
</feature>
<evidence type="ECO:0000256" key="2">
    <source>
        <dbReference type="ARBA" id="ARBA00010205"/>
    </source>
</evidence>
<evidence type="ECO:0000256" key="5">
    <source>
        <dbReference type="ARBA" id="ARBA00022801"/>
    </source>
</evidence>
<evidence type="ECO:0000256" key="3">
    <source>
        <dbReference type="ARBA" id="ARBA00022722"/>
    </source>
</evidence>
<dbReference type="GO" id="GO:0003697">
    <property type="term" value="F:single-stranded DNA binding"/>
    <property type="evidence" value="ECO:0007669"/>
    <property type="project" value="TreeGrafter"/>
</dbReference>
<evidence type="ECO:0000313" key="13">
    <source>
        <dbReference type="EMBL" id="KAF2199197.1"/>
    </source>
</evidence>
<dbReference type="PANTHER" id="PTHR12415">
    <property type="entry name" value="TYROSYL-DNA PHOSPHODIESTERASE 1"/>
    <property type="match status" value="1"/>
</dbReference>
<dbReference type="OrthoDB" id="47785at2759"/>
<comment type="caution">
    <text evidence="13">The sequence shown here is derived from an EMBL/GenBank/DDBJ whole genome shotgun (WGS) entry which is preliminary data.</text>
</comment>
<dbReference type="GO" id="GO:0005634">
    <property type="term" value="C:nucleus"/>
    <property type="evidence" value="ECO:0007669"/>
    <property type="project" value="UniProtKB-SubCell"/>
</dbReference>
<dbReference type="PANTHER" id="PTHR12415:SF0">
    <property type="entry name" value="TYROSYL-DNA PHOSPHODIESTERASE 1"/>
    <property type="match status" value="1"/>
</dbReference>
<dbReference type="GO" id="GO:0006281">
    <property type="term" value="P:DNA repair"/>
    <property type="evidence" value="ECO:0007669"/>
    <property type="project" value="UniProtKB-KW"/>
</dbReference>
<evidence type="ECO:0000256" key="4">
    <source>
        <dbReference type="ARBA" id="ARBA00022763"/>
    </source>
</evidence>
<feature type="binding site" evidence="10">
    <location>
        <position position="379"/>
    </location>
    <ligand>
        <name>substrate</name>
    </ligand>
</feature>
<comment type="similarity">
    <text evidence="2">Belongs to the tyrosyl-DNA phosphodiesterase family.</text>
</comment>
<evidence type="ECO:0000256" key="6">
    <source>
        <dbReference type="ARBA" id="ARBA00022839"/>
    </source>
</evidence>
<dbReference type="GO" id="GO:0017005">
    <property type="term" value="F:3'-tyrosyl-DNA phosphodiesterase activity"/>
    <property type="evidence" value="ECO:0007669"/>
    <property type="project" value="TreeGrafter"/>
</dbReference>
<feature type="binding site" evidence="10">
    <location>
        <position position="117"/>
    </location>
    <ligand>
        <name>substrate</name>
    </ligand>
</feature>
<feature type="active site" description="Proton donor/acceptor" evidence="9">
    <location>
        <position position="377"/>
    </location>
</feature>
<evidence type="ECO:0000256" key="1">
    <source>
        <dbReference type="ARBA" id="ARBA00004123"/>
    </source>
</evidence>
<evidence type="ECO:0000313" key="14">
    <source>
        <dbReference type="Proteomes" id="UP000799536"/>
    </source>
</evidence>
<dbReference type="CDD" id="cd09194">
    <property type="entry name" value="PLDc_yTdp1_1"/>
    <property type="match status" value="1"/>
</dbReference>
<evidence type="ECO:0000256" key="10">
    <source>
        <dbReference type="PIRSR" id="PIRSR610347-2"/>
    </source>
</evidence>
<evidence type="ECO:0000256" key="12">
    <source>
        <dbReference type="SAM" id="MobiDB-lite"/>
    </source>
</evidence>
<dbReference type="AlphaFoldDB" id="A0A9P4JLW8"/>
<feature type="active site" description="Nucleophile" evidence="9">
    <location>
        <position position="115"/>
    </location>
</feature>
<keyword evidence="6" id="KW-0269">Exonuclease</keyword>
<keyword evidence="4" id="KW-0227">DNA damage</keyword>
<protein>
    <submittedName>
        <fullName evidence="13">Phospholipase D/nuclease</fullName>
    </submittedName>
</protein>
<gene>
    <name evidence="13" type="ORF">GQ43DRAFT_420792</name>
</gene>
<sequence>MSEFATRDARYVSSPVQLTWVKDLSTTQNIDAIKLKDILCDPMIKECWQFNYLFHLDFLMSALDPDTRHLVQVRVVHGSWKREDSNRIELEELSAAYPNVKLITAYIPEAFGTHHSKMMILIRHDDTAQVIIHTANMIPRDWQNMTQAMWRSPLLPLQSLIPASTKEREPAAYPIGSGERFKVDLLYYLNAYGNRLSDLTKQLVNYDFSSVRAALITSTPSRQKIKGRKPSHQTSFGWLGLGEVLSTIPISPGDSASPSNIVMQISSIATLGQYPRWIQQFQSTLSKSATSSTARTPTTFFANREAKTSSPTFNIIFPTPSEIRVSLDGYNSGGSIHTKIQSAAQQKQLAYLRPLFCHWMNDTPNRRRAERNRAAPHIKTYIRFSDASREKIDWAMVTSANLSTQAWGALEKDGEVRVSSYEIGVVVWPELYKERDEEAVMVPVFGKDMPDDDDDDDDDDDEKSVSTRGESGTKQENAKKRAIVGFRMPYDLPLVPYQDNEDPWCATMVHEEPDWRGVVWK</sequence>
<keyword evidence="8" id="KW-0539">Nucleus</keyword>
<feature type="compositionally biased region" description="Acidic residues" evidence="12">
    <location>
        <begin position="450"/>
        <end position="462"/>
    </location>
</feature>
<keyword evidence="3" id="KW-0540">Nuclease</keyword>
<proteinExistence type="inferred from homology"/>
<accession>A0A9P4JLW8</accession>
<dbReference type="InterPro" id="IPR010347">
    <property type="entry name" value="Tdp1"/>
</dbReference>